<dbReference type="GO" id="GO:0005886">
    <property type="term" value="C:plasma membrane"/>
    <property type="evidence" value="ECO:0007669"/>
    <property type="project" value="UniProtKB-SubCell"/>
</dbReference>
<evidence type="ECO:0000256" key="8">
    <source>
        <dbReference type="ARBA" id="ARBA00022741"/>
    </source>
</evidence>
<dbReference type="SMART" id="SM00086">
    <property type="entry name" value="PAC"/>
    <property type="match status" value="4"/>
</dbReference>
<evidence type="ECO:0000256" key="13">
    <source>
        <dbReference type="ARBA" id="ARBA00023136"/>
    </source>
</evidence>
<feature type="domain" description="PAS" evidence="21">
    <location>
        <begin position="347"/>
        <end position="417"/>
    </location>
</feature>
<dbReference type="Pfam" id="PF00072">
    <property type="entry name" value="Response_reg"/>
    <property type="match status" value="2"/>
</dbReference>
<evidence type="ECO:0000313" key="24">
    <source>
        <dbReference type="EMBL" id="OWK44394.1"/>
    </source>
</evidence>
<accession>A0A225DXT8</accession>
<dbReference type="PRINTS" id="PR00344">
    <property type="entry name" value="BCTRLSENSOR"/>
</dbReference>
<dbReference type="SMART" id="SM00073">
    <property type="entry name" value="HPT"/>
    <property type="match status" value="1"/>
</dbReference>
<dbReference type="PROSITE" id="PS50113">
    <property type="entry name" value="PAC"/>
    <property type="match status" value="3"/>
</dbReference>
<dbReference type="InterPro" id="IPR013656">
    <property type="entry name" value="PAS_4"/>
</dbReference>
<organism evidence="24 25">
    <name type="scientific">Fimbriiglobus ruber</name>
    <dbReference type="NCBI Taxonomy" id="1908690"/>
    <lineage>
        <taxon>Bacteria</taxon>
        <taxon>Pseudomonadati</taxon>
        <taxon>Planctomycetota</taxon>
        <taxon>Planctomycetia</taxon>
        <taxon>Gemmatales</taxon>
        <taxon>Gemmataceae</taxon>
        <taxon>Fimbriiglobus</taxon>
    </lineage>
</organism>
<evidence type="ECO:0000256" key="15">
    <source>
        <dbReference type="ARBA" id="ARBA00068150"/>
    </source>
</evidence>
<dbReference type="SUPFAM" id="SSF47384">
    <property type="entry name" value="Homodimeric domain of signal transducing histidine kinase"/>
    <property type="match status" value="1"/>
</dbReference>
<dbReference type="PROSITE" id="PS50110">
    <property type="entry name" value="RESPONSE_REGULATORY"/>
    <property type="match status" value="2"/>
</dbReference>
<evidence type="ECO:0000313" key="25">
    <source>
        <dbReference type="Proteomes" id="UP000214646"/>
    </source>
</evidence>
<keyword evidence="10" id="KW-0067">ATP-binding</keyword>
<comment type="catalytic activity">
    <reaction evidence="1">
        <text>ATP + protein L-histidine = ADP + protein N-phospho-L-histidine.</text>
        <dbReference type="EC" id="2.7.13.3"/>
    </reaction>
</comment>
<dbReference type="InterPro" id="IPR001789">
    <property type="entry name" value="Sig_transdc_resp-reg_receiver"/>
</dbReference>
<dbReference type="SUPFAM" id="SSF55874">
    <property type="entry name" value="ATPase domain of HSP90 chaperone/DNA topoisomerase II/histidine kinase"/>
    <property type="match status" value="1"/>
</dbReference>
<dbReference type="SUPFAM" id="SSF52172">
    <property type="entry name" value="CheY-like"/>
    <property type="match status" value="2"/>
</dbReference>
<dbReference type="GO" id="GO:0005524">
    <property type="term" value="F:ATP binding"/>
    <property type="evidence" value="ECO:0007669"/>
    <property type="project" value="UniProtKB-KW"/>
</dbReference>
<keyword evidence="11" id="KW-1133">Transmembrane helix</keyword>
<dbReference type="GO" id="GO:0000155">
    <property type="term" value="F:phosphorelay sensor kinase activity"/>
    <property type="evidence" value="ECO:0007669"/>
    <property type="project" value="InterPro"/>
</dbReference>
<evidence type="ECO:0000256" key="14">
    <source>
        <dbReference type="ARBA" id="ARBA00064003"/>
    </source>
</evidence>
<dbReference type="FunFam" id="1.10.287.130:FF:000002">
    <property type="entry name" value="Two-component osmosensing histidine kinase"/>
    <property type="match status" value="1"/>
</dbReference>
<dbReference type="InterPro" id="IPR003594">
    <property type="entry name" value="HATPase_dom"/>
</dbReference>
<dbReference type="PROSITE" id="PS50894">
    <property type="entry name" value="HPT"/>
    <property type="match status" value="1"/>
</dbReference>
<dbReference type="Gene3D" id="1.20.120.160">
    <property type="entry name" value="HPT domain"/>
    <property type="match status" value="1"/>
</dbReference>
<dbReference type="Gene3D" id="3.30.450.40">
    <property type="match status" value="1"/>
</dbReference>
<dbReference type="CDD" id="cd16922">
    <property type="entry name" value="HATPase_EvgS-ArcB-TorS-like"/>
    <property type="match status" value="1"/>
</dbReference>
<dbReference type="InterPro" id="IPR005467">
    <property type="entry name" value="His_kinase_dom"/>
</dbReference>
<dbReference type="SMART" id="SM00388">
    <property type="entry name" value="HisKA"/>
    <property type="match status" value="1"/>
</dbReference>
<dbReference type="Gene3D" id="3.30.450.20">
    <property type="entry name" value="PAS domain"/>
    <property type="match status" value="4"/>
</dbReference>
<name>A0A225DXT8_9BACT</name>
<sequence>MISRADFDVKKFGKRESFMPPDVPETVLAKWQGLVDTLSMATGASASLVTRIAGNDLEVLVASNTEGNPFCRGDRERLIGSNSYCETVLRERRELQVTGVRTDDRWAQSPAGKKNLISYIGYPILGPNREPFGTICVLDRKPRSYSDLDQRLVSQFRDMIQDYLEFGRAEAARNIGHPRPSIATDKSREVVSEGAGASNERITSPDITDVDARKETENDLRESERRFRQLLEDAGDGYFLHDEKGRITEVNRRACDSLGYTHDELLALNVTDIVTNFHSAELLAIWATTAPGESDTFADHSHRRKDGTTFPVEVRVTCYSIRGEKLFLGVVRDVTERVNAEENLRLSEERFRLLVEHASDGFFLHDDQGRFLDVNHQACATTLYRRNDLLGMSLADIEVDHDAERYAALLKQAKTGGAVTAVTRVRRQDGSDFPVEVRLTRCDIHGQELYLALVRDITARVEAERALLQINVELEKRVAQRTEALRQREAQWQFAVESTGGGMWDWDPESGQMNFSRQWREMLGYAEHEIEPTLSWWSGLIHHEDRVRCTASLRRFSRTVGPVNWEFRFRARDGRWRWIASSGLVVDLTPDGRPLRVIGIHTDTTSRKESEERIRSLSERTQLAIKAGRIGIWELDFDTGRLIWDNQMHALYGMASGNFRGCLEEWFEQIHPDDAARIRAEWEAAVAETSVFESEFRVTHSDGTDRHLRALADVSRRPDGSPLRALGTNWDVTEHRQLVGELRKAKLDADAANRAKSDFLANMSHEIRTPMNGILGMADLALDTDLAPEQQEFVKTIRSSAESLLTVINDVLDFSKIEAGKLDLDPFDFPLHDSLGDMLRPLALRAHKKGLELAFETPAEVPDELHGDWNRLRQILVNLVGNAIKFTDQGEVVVGVRVADAPDPDGLTLQFTVRDTGIGIPAVKREAIFAPFEQADGTTTRRFGGTGLGLAICSRLVDMMGGRIWVESEVGRGSTFHFTVRLSTATGPTGQQSAPAPDYLRGMPVLVVDDNTTNLLILEGFLKRWEMRPTCVANGEAALAALTRAAEKGEPFPLVLLDTYMPGMDGLDLVERVRLDPALASVTILMLSSADRQDYLRRCRECRVAAYLIKPVGRAELLEAIRQVLTVSDPRGNMVSPAANPLVIGGTTTVDLPRGLNILLAEDNAVNQRVAQLMLERHGHRVRLAGNGREAIELAGAEAFDLVLMDVQMPEVDGLEAVAAIRAAEQGTGRHLPVIALTAYAMMGDRERFLAVGMDGYVAKPLRPELFWEEIRRVVPFSVQSPPAISTQPPFVPPRDVVFDREAALERAGGDAEIFRELIRLFRGNADEYLDHLRDAVRTGNVATARRIAHTIRGPVGIFGAAAAETAARRLEAAAADGDLDNGTELFGQLEDEIRRLLAALDEAGGG</sequence>
<comment type="subcellular location">
    <subcellularLocation>
        <location evidence="2">Cell membrane</location>
        <topology evidence="2">Multi-pass membrane protein</topology>
    </subcellularLocation>
</comment>
<evidence type="ECO:0000259" key="19">
    <source>
        <dbReference type="PROSITE" id="PS50109"/>
    </source>
</evidence>
<dbReference type="InterPro" id="IPR000014">
    <property type="entry name" value="PAS"/>
</dbReference>
<dbReference type="SUPFAM" id="SSF55785">
    <property type="entry name" value="PYP-like sensor domain (PAS domain)"/>
    <property type="match status" value="4"/>
</dbReference>
<dbReference type="InterPro" id="IPR036097">
    <property type="entry name" value="HisK_dim/P_sf"/>
</dbReference>
<evidence type="ECO:0000256" key="6">
    <source>
        <dbReference type="ARBA" id="ARBA00022679"/>
    </source>
</evidence>
<dbReference type="InterPro" id="IPR013655">
    <property type="entry name" value="PAS_fold_3"/>
</dbReference>
<evidence type="ECO:0000256" key="17">
    <source>
        <dbReference type="PROSITE-ProRule" id="PRU00169"/>
    </source>
</evidence>
<evidence type="ECO:0000256" key="7">
    <source>
        <dbReference type="ARBA" id="ARBA00022692"/>
    </source>
</evidence>
<dbReference type="Gene3D" id="1.10.287.130">
    <property type="match status" value="1"/>
</dbReference>
<keyword evidence="7" id="KW-0812">Transmembrane</keyword>
<dbReference type="SMART" id="SM00065">
    <property type="entry name" value="GAF"/>
    <property type="match status" value="1"/>
</dbReference>
<evidence type="ECO:0000256" key="3">
    <source>
        <dbReference type="ARBA" id="ARBA00012438"/>
    </source>
</evidence>
<dbReference type="CDD" id="cd00130">
    <property type="entry name" value="PAS"/>
    <property type="match status" value="4"/>
</dbReference>
<feature type="domain" description="HPt" evidence="23">
    <location>
        <begin position="1311"/>
        <end position="1404"/>
    </location>
</feature>
<dbReference type="Pfam" id="PF13185">
    <property type="entry name" value="GAF_2"/>
    <property type="match status" value="1"/>
</dbReference>
<evidence type="ECO:0000256" key="1">
    <source>
        <dbReference type="ARBA" id="ARBA00000085"/>
    </source>
</evidence>
<keyword evidence="12" id="KW-0902">Two-component regulatory system</keyword>
<evidence type="ECO:0000256" key="4">
    <source>
        <dbReference type="ARBA" id="ARBA00022475"/>
    </source>
</evidence>
<evidence type="ECO:0000256" key="16">
    <source>
        <dbReference type="PROSITE-ProRule" id="PRU00110"/>
    </source>
</evidence>
<dbReference type="SUPFAM" id="SSF55781">
    <property type="entry name" value="GAF domain-like"/>
    <property type="match status" value="1"/>
</dbReference>
<evidence type="ECO:0000256" key="2">
    <source>
        <dbReference type="ARBA" id="ARBA00004651"/>
    </source>
</evidence>
<dbReference type="NCBIfam" id="TIGR00229">
    <property type="entry name" value="sensory_box"/>
    <property type="match status" value="3"/>
</dbReference>
<evidence type="ECO:0000256" key="9">
    <source>
        <dbReference type="ARBA" id="ARBA00022777"/>
    </source>
</evidence>
<evidence type="ECO:0000256" key="10">
    <source>
        <dbReference type="ARBA" id="ARBA00022840"/>
    </source>
</evidence>
<evidence type="ECO:0000256" key="11">
    <source>
        <dbReference type="ARBA" id="ARBA00022989"/>
    </source>
</evidence>
<dbReference type="Gene3D" id="3.30.565.10">
    <property type="entry name" value="Histidine kinase-like ATPase, C-terminal domain"/>
    <property type="match status" value="1"/>
</dbReference>
<dbReference type="CDD" id="cd00156">
    <property type="entry name" value="REC"/>
    <property type="match status" value="1"/>
</dbReference>
<dbReference type="InterPro" id="IPR001610">
    <property type="entry name" value="PAC"/>
</dbReference>
<feature type="domain" description="Response regulatory" evidence="20">
    <location>
        <begin position="1004"/>
        <end position="1125"/>
    </location>
</feature>
<keyword evidence="5 17" id="KW-0597">Phosphoprotein</keyword>
<dbReference type="EC" id="2.7.13.3" evidence="3"/>
<dbReference type="Pfam" id="PF08448">
    <property type="entry name" value="PAS_4"/>
    <property type="match status" value="1"/>
</dbReference>
<dbReference type="Gene3D" id="2.10.70.100">
    <property type="match status" value="1"/>
</dbReference>
<gene>
    <name evidence="24" type="ORF">FRUB_02326</name>
</gene>
<reference evidence="25" key="1">
    <citation type="submission" date="2017-06" db="EMBL/GenBank/DDBJ databases">
        <title>Genome analysis of Fimbriiglobus ruber SP5, the first member of the order Planctomycetales with confirmed chitinolytic capability.</title>
        <authorList>
            <person name="Ravin N.V."/>
            <person name="Rakitin A.L."/>
            <person name="Ivanova A.A."/>
            <person name="Beletsky A.V."/>
            <person name="Kulichevskaya I.S."/>
            <person name="Mardanov A.V."/>
            <person name="Dedysh S.N."/>
        </authorList>
    </citation>
    <scope>NUCLEOTIDE SEQUENCE [LARGE SCALE GENOMIC DNA]</scope>
    <source>
        <strain evidence="25">SP5</strain>
    </source>
</reference>
<dbReference type="PANTHER" id="PTHR45339:SF1">
    <property type="entry name" value="HYBRID SIGNAL TRANSDUCTION HISTIDINE KINASE J"/>
    <property type="match status" value="1"/>
</dbReference>
<dbReference type="Pfam" id="PF00989">
    <property type="entry name" value="PAS"/>
    <property type="match status" value="1"/>
</dbReference>
<feature type="domain" description="PAC" evidence="22">
    <location>
        <begin position="692"/>
        <end position="744"/>
    </location>
</feature>
<dbReference type="Proteomes" id="UP000214646">
    <property type="component" value="Unassembled WGS sequence"/>
</dbReference>
<evidence type="ECO:0000256" key="18">
    <source>
        <dbReference type="SAM" id="MobiDB-lite"/>
    </source>
</evidence>
<dbReference type="InterPro" id="IPR003018">
    <property type="entry name" value="GAF"/>
</dbReference>
<dbReference type="EMBL" id="NIDE01000003">
    <property type="protein sequence ID" value="OWK44394.1"/>
    <property type="molecule type" value="Genomic_DNA"/>
</dbReference>
<dbReference type="InterPro" id="IPR003661">
    <property type="entry name" value="HisK_dim/P_dom"/>
</dbReference>
<dbReference type="FunFam" id="3.30.565.10:FF:000010">
    <property type="entry name" value="Sensor histidine kinase RcsC"/>
    <property type="match status" value="1"/>
</dbReference>
<dbReference type="Gene3D" id="3.40.50.2300">
    <property type="match status" value="2"/>
</dbReference>
<dbReference type="InterPro" id="IPR036890">
    <property type="entry name" value="HATPase_C_sf"/>
</dbReference>
<dbReference type="PROSITE" id="PS50112">
    <property type="entry name" value="PAS"/>
    <property type="match status" value="2"/>
</dbReference>
<evidence type="ECO:0000259" key="21">
    <source>
        <dbReference type="PROSITE" id="PS50112"/>
    </source>
</evidence>
<dbReference type="InterPro" id="IPR035965">
    <property type="entry name" value="PAS-like_dom_sf"/>
</dbReference>
<feature type="modified residue" description="4-aspartylphosphate" evidence="17">
    <location>
        <position position="1058"/>
    </location>
</feature>
<dbReference type="SUPFAM" id="SSF47226">
    <property type="entry name" value="Histidine-containing phosphotransfer domain, HPT domain"/>
    <property type="match status" value="1"/>
</dbReference>
<keyword evidence="8" id="KW-0547">Nucleotide-binding</keyword>
<keyword evidence="13" id="KW-0472">Membrane</keyword>
<evidence type="ECO:0000259" key="23">
    <source>
        <dbReference type="PROSITE" id="PS50894"/>
    </source>
</evidence>
<dbReference type="GO" id="GO:0006355">
    <property type="term" value="P:regulation of DNA-templated transcription"/>
    <property type="evidence" value="ECO:0007669"/>
    <property type="project" value="InterPro"/>
</dbReference>
<evidence type="ECO:0000259" key="20">
    <source>
        <dbReference type="PROSITE" id="PS50110"/>
    </source>
</evidence>
<feature type="domain" description="PAC" evidence="22">
    <location>
        <begin position="296"/>
        <end position="346"/>
    </location>
</feature>
<dbReference type="SMART" id="SM00448">
    <property type="entry name" value="REC"/>
    <property type="match status" value="2"/>
</dbReference>
<feature type="domain" description="PAS" evidence="21">
    <location>
        <begin position="223"/>
        <end position="266"/>
    </location>
</feature>
<keyword evidence="25" id="KW-1185">Reference proteome</keyword>
<comment type="caution">
    <text evidence="24">The sequence shown here is derived from an EMBL/GenBank/DDBJ whole genome shotgun (WGS) entry which is preliminary data.</text>
</comment>
<feature type="modified residue" description="Phosphohistidine" evidence="16">
    <location>
        <position position="1350"/>
    </location>
</feature>
<dbReference type="PANTHER" id="PTHR45339">
    <property type="entry name" value="HYBRID SIGNAL TRANSDUCTION HISTIDINE KINASE J"/>
    <property type="match status" value="1"/>
</dbReference>
<dbReference type="CDD" id="cd17546">
    <property type="entry name" value="REC_hyHK_CKI1_RcsC-like"/>
    <property type="match status" value="1"/>
</dbReference>
<dbReference type="InterPro" id="IPR029016">
    <property type="entry name" value="GAF-like_dom_sf"/>
</dbReference>
<dbReference type="Pfam" id="PF08447">
    <property type="entry name" value="PAS_3"/>
    <property type="match status" value="2"/>
</dbReference>
<dbReference type="InterPro" id="IPR013767">
    <property type="entry name" value="PAS_fold"/>
</dbReference>
<feature type="domain" description="Histidine kinase" evidence="19">
    <location>
        <begin position="762"/>
        <end position="984"/>
    </location>
</feature>
<evidence type="ECO:0000256" key="5">
    <source>
        <dbReference type="ARBA" id="ARBA00022553"/>
    </source>
</evidence>
<dbReference type="PROSITE" id="PS50109">
    <property type="entry name" value="HIS_KIN"/>
    <property type="match status" value="1"/>
</dbReference>
<feature type="region of interest" description="Disordered" evidence="18">
    <location>
        <begin position="176"/>
        <end position="203"/>
    </location>
</feature>
<keyword evidence="6" id="KW-0808">Transferase</keyword>
<feature type="domain" description="Response regulatory" evidence="20">
    <location>
        <begin position="1157"/>
        <end position="1275"/>
    </location>
</feature>
<comment type="subunit">
    <text evidence="14">At low DSF concentrations, interacts with RpfF.</text>
</comment>
<dbReference type="InterPro" id="IPR036641">
    <property type="entry name" value="HPT_dom_sf"/>
</dbReference>
<dbReference type="SMART" id="SM00091">
    <property type="entry name" value="PAS"/>
    <property type="match status" value="4"/>
</dbReference>
<dbReference type="Pfam" id="PF02518">
    <property type="entry name" value="HATPase_c"/>
    <property type="match status" value="1"/>
</dbReference>
<dbReference type="InterPro" id="IPR000700">
    <property type="entry name" value="PAS-assoc_C"/>
</dbReference>
<feature type="domain" description="PAC" evidence="22">
    <location>
        <begin position="563"/>
        <end position="616"/>
    </location>
</feature>
<dbReference type="Pfam" id="PF00512">
    <property type="entry name" value="HisKA"/>
    <property type="match status" value="1"/>
</dbReference>
<dbReference type="InterPro" id="IPR004358">
    <property type="entry name" value="Sig_transdc_His_kin-like_C"/>
</dbReference>
<protein>
    <recommendedName>
        <fullName evidence="15">Sensory/regulatory protein RpfC</fullName>
        <ecNumber evidence="3">2.7.13.3</ecNumber>
    </recommendedName>
</protein>
<keyword evidence="9" id="KW-0418">Kinase</keyword>
<feature type="modified residue" description="4-aspartylphosphate" evidence="17">
    <location>
        <position position="1206"/>
    </location>
</feature>
<keyword evidence="4" id="KW-1003">Cell membrane</keyword>
<dbReference type="CDD" id="cd00082">
    <property type="entry name" value="HisKA"/>
    <property type="match status" value="1"/>
</dbReference>
<evidence type="ECO:0000256" key="12">
    <source>
        <dbReference type="ARBA" id="ARBA00023012"/>
    </source>
</evidence>
<proteinExistence type="predicted"/>
<dbReference type="InterPro" id="IPR008207">
    <property type="entry name" value="Sig_transdc_His_kin_Hpt_dom"/>
</dbReference>
<dbReference type="SMART" id="SM00387">
    <property type="entry name" value="HATPase_c"/>
    <property type="match status" value="1"/>
</dbReference>
<dbReference type="Pfam" id="PF01627">
    <property type="entry name" value="Hpt"/>
    <property type="match status" value="1"/>
</dbReference>
<dbReference type="InterPro" id="IPR011006">
    <property type="entry name" value="CheY-like_superfamily"/>
</dbReference>
<evidence type="ECO:0000259" key="22">
    <source>
        <dbReference type="PROSITE" id="PS50113"/>
    </source>
</evidence>